<dbReference type="AlphaFoldDB" id="A0A1B6K8J3"/>
<name>A0A1B6K8J3_9HEMI</name>
<dbReference type="InterPro" id="IPR036259">
    <property type="entry name" value="MFS_trans_sf"/>
</dbReference>
<evidence type="ECO:0000259" key="6">
    <source>
        <dbReference type="PROSITE" id="PS50850"/>
    </source>
</evidence>
<dbReference type="Gene3D" id="1.20.1250.20">
    <property type="entry name" value="MFS general substrate transporter like domains"/>
    <property type="match status" value="1"/>
</dbReference>
<dbReference type="PANTHER" id="PTHR48021">
    <property type="match status" value="1"/>
</dbReference>
<comment type="subcellular location">
    <subcellularLocation>
        <location evidence="1">Membrane</location>
        <topology evidence="1">Multi-pass membrane protein</topology>
    </subcellularLocation>
</comment>
<feature type="transmembrane region" description="Helical" evidence="5">
    <location>
        <begin position="21"/>
        <end position="45"/>
    </location>
</feature>
<dbReference type="InterPro" id="IPR005829">
    <property type="entry name" value="Sugar_transporter_CS"/>
</dbReference>
<evidence type="ECO:0000256" key="3">
    <source>
        <dbReference type="ARBA" id="ARBA00022989"/>
    </source>
</evidence>
<gene>
    <name evidence="7" type="ORF">g.26877</name>
</gene>
<sequence>MKPEMESSTDSYARKSVIIQIAVTVLANTGMFLSGMVLGFPSAILGPLVESDTPGYHASVEEGSWISSVAAIASPVGCLLGGPLVDKLGRRTGLQVLNLPNIVGWVLLSLVPFPFQSVYPLIAGRILTGFAAGLATAAAATYTAEVITPNLRTLLVTVSPVMMGIGIFTIYLLADLLQDQWTVAATIGTIVSVISIIFSPFLPESPLWLLSRKDSESALKSLMILRGTVSPHHVETEFKQMVDSLSSRSTKTTWTNTFQDMCKPEAYKPLIIMNMFFLIQQLSGVTVVIVYGVKFAKDAELSEDAYTVALFIGIVRVISTFITTWLCNRWGRRKPAVAMGVGVTLSLLVLSGYLALRHSYPQAIPSTPWVSIICILVNILTSSIVFSTMLWSMLGEVFPTNVRGVCSGLTSCIGYIISFMTIKFYPIVEPMVGNIAAFVFFGISALVGTIFLAIYLPETYGKTLSEIEEYFRGSKKTKTSSIQELHHNS</sequence>
<keyword evidence="2 5" id="KW-0812">Transmembrane</keyword>
<feature type="transmembrane region" description="Helical" evidence="5">
    <location>
        <begin position="404"/>
        <end position="425"/>
    </location>
</feature>
<dbReference type="EMBL" id="GEBQ01032214">
    <property type="protein sequence ID" value="JAT07763.1"/>
    <property type="molecule type" value="Transcribed_RNA"/>
</dbReference>
<feature type="transmembrane region" description="Helical" evidence="5">
    <location>
        <begin position="121"/>
        <end position="142"/>
    </location>
</feature>
<feature type="transmembrane region" description="Helical" evidence="5">
    <location>
        <begin position="431"/>
        <end position="456"/>
    </location>
</feature>
<accession>A0A1B6K8J3</accession>
<reference evidence="7" key="1">
    <citation type="submission" date="2015-11" db="EMBL/GenBank/DDBJ databases">
        <title>De novo transcriptome assembly of four potential Pierce s Disease insect vectors from Arizona vineyards.</title>
        <authorList>
            <person name="Tassone E.E."/>
        </authorList>
    </citation>
    <scope>NUCLEOTIDE SEQUENCE</scope>
</reference>
<feature type="domain" description="Major facilitator superfamily (MFS) profile" evidence="6">
    <location>
        <begin position="23"/>
        <end position="460"/>
    </location>
</feature>
<keyword evidence="4 5" id="KW-0472">Membrane</keyword>
<dbReference type="GO" id="GO:0016020">
    <property type="term" value="C:membrane"/>
    <property type="evidence" value="ECO:0007669"/>
    <property type="project" value="UniProtKB-SubCell"/>
</dbReference>
<dbReference type="SUPFAM" id="SSF103473">
    <property type="entry name" value="MFS general substrate transporter"/>
    <property type="match status" value="1"/>
</dbReference>
<feature type="transmembrane region" description="Helical" evidence="5">
    <location>
        <begin position="305"/>
        <end position="327"/>
    </location>
</feature>
<dbReference type="FunFam" id="1.20.1250.20:FF:000249">
    <property type="entry name" value="facilitated trehalose transporter Tret1"/>
    <property type="match status" value="1"/>
</dbReference>
<feature type="transmembrane region" description="Helical" evidence="5">
    <location>
        <begin position="154"/>
        <end position="174"/>
    </location>
</feature>
<dbReference type="GO" id="GO:0022857">
    <property type="term" value="F:transmembrane transporter activity"/>
    <property type="evidence" value="ECO:0007669"/>
    <property type="project" value="InterPro"/>
</dbReference>
<dbReference type="InterPro" id="IPR020846">
    <property type="entry name" value="MFS_dom"/>
</dbReference>
<evidence type="ECO:0000313" key="7">
    <source>
        <dbReference type="EMBL" id="JAT07763.1"/>
    </source>
</evidence>
<dbReference type="InterPro" id="IPR050549">
    <property type="entry name" value="MFS_Trehalose_Transporter"/>
</dbReference>
<keyword evidence="3 5" id="KW-1133">Transmembrane helix</keyword>
<feature type="transmembrane region" description="Helical" evidence="5">
    <location>
        <begin position="336"/>
        <end position="356"/>
    </location>
</feature>
<dbReference type="InterPro" id="IPR003663">
    <property type="entry name" value="Sugar/inositol_transpt"/>
</dbReference>
<evidence type="ECO:0000256" key="1">
    <source>
        <dbReference type="ARBA" id="ARBA00004141"/>
    </source>
</evidence>
<dbReference type="PROSITE" id="PS00217">
    <property type="entry name" value="SUGAR_TRANSPORT_2"/>
    <property type="match status" value="1"/>
</dbReference>
<dbReference type="PROSITE" id="PS50850">
    <property type="entry name" value="MFS"/>
    <property type="match status" value="1"/>
</dbReference>
<protein>
    <recommendedName>
        <fullName evidence="6">Major facilitator superfamily (MFS) profile domain-containing protein</fullName>
    </recommendedName>
</protein>
<dbReference type="InterPro" id="IPR005828">
    <property type="entry name" value="MFS_sugar_transport-like"/>
</dbReference>
<evidence type="ECO:0000256" key="2">
    <source>
        <dbReference type="ARBA" id="ARBA00022692"/>
    </source>
</evidence>
<evidence type="ECO:0000256" key="4">
    <source>
        <dbReference type="ARBA" id="ARBA00023136"/>
    </source>
</evidence>
<dbReference type="PANTHER" id="PTHR48021:SF89">
    <property type="entry name" value="FI02132P-RELATED"/>
    <property type="match status" value="1"/>
</dbReference>
<feature type="transmembrane region" description="Helical" evidence="5">
    <location>
        <begin position="271"/>
        <end position="293"/>
    </location>
</feature>
<feature type="transmembrane region" description="Helical" evidence="5">
    <location>
        <begin position="368"/>
        <end position="392"/>
    </location>
</feature>
<feature type="transmembrane region" description="Helical" evidence="5">
    <location>
        <begin position="180"/>
        <end position="202"/>
    </location>
</feature>
<proteinExistence type="predicted"/>
<dbReference type="PRINTS" id="PR00171">
    <property type="entry name" value="SUGRTRNSPORT"/>
</dbReference>
<organism evidence="7">
    <name type="scientific">Graphocephala atropunctata</name>
    <dbReference type="NCBI Taxonomy" id="36148"/>
    <lineage>
        <taxon>Eukaryota</taxon>
        <taxon>Metazoa</taxon>
        <taxon>Ecdysozoa</taxon>
        <taxon>Arthropoda</taxon>
        <taxon>Hexapoda</taxon>
        <taxon>Insecta</taxon>
        <taxon>Pterygota</taxon>
        <taxon>Neoptera</taxon>
        <taxon>Paraneoptera</taxon>
        <taxon>Hemiptera</taxon>
        <taxon>Auchenorrhyncha</taxon>
        <taxon>Membracoidea</taxon>
        <taxon>Cicadellidae</taxon>
        <taxon>Cicadellinae</taxon>
        <taxon>Cicadellini</taxon>
        <taxon>Graphocephala</taxon>
    </lineage>
</organism>
<evidence type="ECO:0000256" key="5">
    <source>
        <dbReference type="SAM" id="Phobius"/>
    </source>
</evidence>
<dbReference type="Pfam" id="PF00083">
    <property type="entry name" value="Sugar_tr"/>
    <property type="match status" value="1"/>
</dbReference>
<feature type="transmembrane region" description="Helical" evidence="5">
    <location>
        <begin position="65"/>
        <end position="85"/>
    </location>
</feature>